<organism evidence="1 2">
    <name type="scientific">Protopolystoma xenopodis</name>
    <dbReference type="NCBI Taxonomy" id="117903"/>
    <lineage>
        <taxon>Eukaryota</taxon>
        <taxon>Metazoa</taxon>
        <taxon>Spiralia</taxon>
        <taxon>Lophotrochozoa</taxon>
        <taxon>Platyhelminthes</taxon>
        <taxon>Monogenea</taxon>
        <taxon>Polyopisthocotylea</taxon>
        <taxon>Polystomatidea</taxon>
        <taxon>Polystomatidae</taxon>
        <taxon>Protopolystoma</taxon>
    </lineage>
</organism>
<reference evidence="1" key="1">
    <citation type="submission" date="2018-11" db="EMBL/GenBank/DDBJ databases">
        <authorList>
            <consortium name="Pathogen Informatics"/>
        </authorList>
    </citation>
    <scope>NUCLEOTIDE SEQUENCE</scope>
</reference>
<dbReference type="Proteomes" id="UP000784294">
    <property type="component" value="Unassembled WGS sequence"/>
</dbReference>
<protein>
    <submittedName>
        <fullName evidence="1">Uncharacterized protein</fullName>
    </submittedName>
</protein>
<gene>
    <name evidence="1" type="ORF">PXEA_LOCUS31807</name>
</gene>
<proteinExistence type="predicted"/>
<dbReference type="AlphaFoldDB" id="A0A448XJS6"/>
<evidence type="ECO:0000313" key="1">
    <source>
        <dbReference type="EMBL" id="VEL38367.1"/>
    </source>
</evidence>
<sequence>MAEELISAVHTIANTSKVLGGPIGQSVLVGTGACATGSSGGLGVCPGNSICGGVTNGLYSNTGVVNMASGGAGHSVTNAVLMDMRNLAVPPKMASEIIKLIALVLLALGLKKFGRGPKQIS</sequence>
<keyword evidence="2" id="KW-1185">Reference proteome</keyword>
<comment type="caution">
    <text evidence="1">The sequence shown here is derived from an EMBL/GenBank/DDBJ whole genome shotgun (WGS) entry which is preliminary data.</text>
</comment>
<evidence type="ECO:0000313" key="2">
    <source>
        <dbReference type="Proteomes" id="UP000784294"/>
    </source>
</evidence>
<dbReference type="EMBL" id="CAAALY010257687">
    <property type="protein sequence ID" value="VEL38367.1"/>
    <property type="molecule type" value="Genomic_DNA"/>
</dbReference>
<accession>A0A448XJS6</accession>
<name>A0A448XJS6_9PLAT</name>